<dbReference type="Pfam" id="PF04365">
    <property type="entry name" value="BrnT_toxin"/>
    <property type="match status" value="1"/>
</dbReference>
<evidence type="ECO:0000313" key="2">
    <source>
        <dbReference type="Proteomes" id="UP000594467"/>
    </source>
</evidence>
<accession>A0A9Q6YEH4</accession>
<proteinExistence type="predicted"/>
<evidence type="ECO:0000313" key="1">
    <source>
        <dbReference type="EMBL" id="QPL32018.1"/>
    </source>
</evidence>
<reference evidence="1 2" key="1">
    <citation type="submission" date="2020-11" db="EMBL/GenBank/DDBJ databases">
        <title>The Complete Genome of Pseudomonas fragi A13BB.</title>
        <authorList>
            <person name="Awolope O.K."/>
            <person name="O'Driscoll N.H."/>
            <person name="Di Salvo A."/>
            <person name="Lamb A.J."/>
        </authorList>
    </citation>
    <scope>NUCLEOTIDE SEQUENCE [LARGE SCALE GENOMIC DNA]</scope>
    <source>
        <strain evidence="1 2">A13BB</strain>
    </source>
</reference>
<gene>
    <name evidence="1" type="ORF">I5R27_02535</name>
</gene>
<dbReference type="Proteomes" id="UP000594467">
    <property type="component" value="Chromosome"/>
</dbReference>
<name>A0A9Q6YEH4_PSEFR</name>
<dbReference type="Gene3D" id="3.10.450.530">
    <property type="entry name" value="Ribonuclease toxin, BrnT, of type II toxin-antitoxin system"/>
    <property type="match status" value="1"/>
</dbReference>
<dbReference type="EMBL" id="CP065202">
    <property type="protein sequence ID" value="QPL32018.1"/>
    <property type="molecule type" value="Genomic_DNA"/>
</dbReference>
<sequence>MRITYDITKRNKTLLERGLDFADAKTVFSGHHLTAEDSCQDYGEVRLISIGLLKERMVVLVWTPRGADRRIISMRKANEREQALYAHRLG</sequence>
<dbReference type="InterPro" id="IPR007460">
    <property type="entry name" value="BrnT_toxin"/>
</dbReference>
<protein>
    <submittedName>
        <fullName evidence="1">BrnT family toxin</fullName>
    </submittedName>
</protein>
<dbReference type="AlphaFoldDB" id="A0A9Q6YEH4"/>
<dbReference type="RefSeq" id="WP_196883603.1">
    <property type="nucleotide sequence ID" value="NZ_CP065202.1"/>
</dbReference>
<dbReference type="InterPro" id="IPR038573">
    <property type="entry name" value="BrnT_sf"/>
</dbReference>
<organism evidence="1 2">
    <name type="scientific">Pseudomonas fragi</name>
    <dbReference type="NCBI Taxonomy" id="296"/>
    <lineage>
        <taxon>Bacteria</taxon>
        <taxon>Pseudomonadati</taxon>
        <taxon>Pseudomonadota</taxon>
        <taxon>Gammaproteobacteria</taxon>
        <taxon>Pseudomonadales</taxon>
        <taxon>Pseudomonadaceae</taxon>
        <taxon>Pseudomonas</taxon>
    </lineage>
</organism>